<dbReference type="Pfam" id="PF20703">
    <property type="entry name" value="nSTAND1"/>
    <property type="match status" value="1"/>
</dbReference>
<evidence type="ECO:0000256" key="1">
    <source>
        <dbReference type="SAM" id="Phobius"/>
    </source>
</evidence>
<dbReference type="InterPro" id="IPR027417">
    <property type="entry name" value="P-loop_NTPase"/>
</dbReference>
<dbReference type="Proteomes" id="UP000317371">
    <property type="component" value="Unassembled WGS sequence"/>
</dbReference>
<keyword evidence="1" id="KW-0812">Transmembrane</keyword>
<reference evidence="3 4" key="1">
    <citation type="submission" date="2019-06" db="EMBL/GenBank/DDBJ databases">
        <title>Genome sequence of Litorilinea aerophila BAA-2444.</title>
        <authorList>
            <person name="Maclea K.S."/>
            <person name="Maurais E.G."/>
            <person name="Iannazzi L.C."/>
        </authorList>
    </citation>
    <scope>NUCLEOTIDE SEQUENCE [LARGE SCALE GENOMIC DNA]</scope>
    <source>
        <strain evidence="3 4">ATCC BAA-2444</strain>
    </source>
</reference>
<dbReference type="EMBL" id="VIGC01000012">
    <property type="protein sequence ID" value="TQE95723.1"/>
    <property type="molecule type" value="Genomic_DNA"/>
</dbReference>
<protein>
    <recommendedName>
        <fullName evidence="2">Novel STAND NTPase 1 domain-containing protein</fullName>
    </recommendedName>
</protein>
<comment type="caution">
    <text evidence="3">The sequence shown here is derived from an EMBL/GenBank/DDBJ whole genome shotgun (WGS) entry which is preliminary data.</text>
</comment>
<dbReference type="OrthoDB" id="134501at2"/>
<feature type="domain" description="Novel STAND NTPase 1" evidence="2">
    <location>
        <begin position="287"/>
        <end position="681"/>
    </location>
</feature>
<dbReference type="AlphaFoldDB" id="A0A540VHV0"/>
<feature type="transmembrane region" description="Helical" evidence="1">
    <location>
        <begin position="1040"/>
        <end position="1059"/>
    </location>
</feature>
<evidence type="ECO:0000259" key="2">
    <source>
        <dbReference type="Pfam" id="PF20703"/>
    </source>
</evidence>
<dbReference type="InParanoid" id="A0A540VHV0"/>
<dbReference type="InterPro" id="IPR049052">
    <property type="entry name" value="nSTAND1"/>
</dbReference>
<dbReference type="InterPro" id="IPR011989">
    <property type="entry name" value="ARM-like"/>
</dbReference>
<dbReference type="Gene3D" id="1.25.10.10">
    <property type="entry name" value="Leucine-rich Repeat Variant"/>
    <property type="match status" value="1"/>
</dbReference>
<organism evidence="3 4">
    <name type="scientific">Litorilinea aerophila</name>
    <dbReference type="NCBI Taxonomy" id="1204385"/>
    <lineage>
        <taxon>Bacteria</taxon>
        <taxon>Bacillati</taxon>
        <taxon>Chloroflexota</taxon>
        <taxon>Caldilineae</taxon>
        <taxon>Caldilineales</taxon>
        <taxon>Caldilineaceae</taxon>
        <taxon>Litorilinea</taxon>
    </lineage>
</organism>
<evidence type="ECO:0000313" key="4">
    <source>
        <dbReference type="Proteomes" id="UP000317371"/>
    </source>
</evidence>
<feature type="transmembrane region" description="Helical" evidence="1">
    <location>
        <begin position="902"/>
        <end position="925"/>
    </location>
</feature>
<gene>
    <name evidence="3" type="ORF">FKZ61_11430</name>
</gene>
<feature type="transmembrane region" description="Helical" evidence="1">
    <location>
        <begin position="946"/>
        <end position="967"/>
    </location>
</feature>
<proteinExistence type="predicted"/>
<keyword evidence="1" id="KW-0472">Membrane</keyword>
<evidence type="ECO:0000313" key="3">
    <source>
        <dbReference type="EMBL" id="TQE95723.1"/>
    </source>
</evidence>
<dbReference type="SUPFAM" id="SSF52540">
    <property type="entry name" value="P-loop containing nucleoside triphosphate hydrolases"/>
    <property type="match status" value="1"/>
</dbReference>
<dbReference type="SUPFAM" id="SSF48371">
    <property type="entry name" value="ARM repeat"/>
    <property type="match status" value="1"/>
</dbReference>
<keyword evidence="4" id="KW-1185">Reference proteome</keyword>
<sequence>MRPTPDLIAHLARLLVQDNAVLFIGPTLGQDPERPPLLDRLAEALAARIDYQRPDRSLPAVARDFEVLLGRSALLQALAEELERLEQEPATVHQLIATALLPENTVITTRFDHLLELALQQLRKPFIPVVQDEDVPGIDATKVTLIKLLGDITRPQTLVITEDDIDAFIDRLPTVSDVVKAFFATKTLILLGYDLNGEPFKRFFRRVSRNLSVFRRTAYAVVPAPLDEVERRYWEGQNVQLLVQAPMAFLEALIAATRQWTQAPPQAMNPLQALAGDPASAPLPPAPYKGLDSYTAADAAIFAGRDQEAERLTHRILAHRLTVVYGESGSGKTSLLQAGVRPRLARRRALMALAEVIPGAPLEALLQQALQEALQEVGLNTPSTELVPQIRQLQARLDGPVVLALDQFEQLFLAEDAETREAAARFLQQLRADPALDLRLVLAIREDFLGRLETLRDHLPNLLDVRFRLERLGREAARATIEEPAQLFHVAWEPALVQRLLDELSDGDATGVAPPQLQIVCQRLYQAATETPVRPGQMATITSAHLERLGGVQGILGEYLTEAVAQFDPDQQPHVRLLLAALVHSSGVKQRLSLAELARTVDRPQPEVTALLDRLTQQRLVQRFQVGSPAGPGDGPSLAYQLAHDYLAGRILRWLGDEFWETQRAREILRQALPAWQSRARLPGPDDLRLIAEHRQALRPLPAEAAMLYAAAVVYGQPTEAWASLLRPEVQRDVLLRLVRHPEPRARQHALTALATLGPREAADLLVERALADDDGVVRSAAAQAIATLVQVYPEVGAAAVEGLAAAGPRPEARAAAMDALATVVDRAPAAGKGLPAGLRQAVRRRVWQRRWGRGRAGVLAATLRGLQGGFWGFALGLGPFLGLYGIPDLDQLDLRTVLSTAILGSVLAGVLVGIPTAGVTAGLAALERLLLDPPTHRRERWSRWLAINGAGGLAFALGFELVLFMVNFLSAPLATLVINLAGGFLLVAVLRLPDLLDVRLPRLVHLGLAALVGGLVLAGSGVAGAPGDAFAAYRAAPGTFLWLLLAGAISSAGLHWAIAPAAGRQLAADGREDTS</sequence>
<feature type="transmembrane region" description="Helical" evidence="1">
    <location>
        <begin position="973"/>
        <end position="993"/>
    </location>
</feature>
<dbReference type="RefSeq" id="WP_141610258.1">
    <property type="nucleotide sequence ID" value="NZ_VIGC02000012.1"/>
</dbReference>
<dbReference type="Pfam" id="PF13289">
    <property type="entry name" value="SIR2_2"/>
    <property type="match status" value="1"/>
</dbReference>
<accession>A0A540VHV0</accession>
<dbReference type="InterPro" id="IPR016024">
    <property type="entry name" value="ARM-type_fold"/>
</dbReference>
<dbReference type="Pfam" id="PF13646">
    <property type="entry name" value="HEAT_2"/>
    <property type="match status" value="1"/>
</dbReference>
<keyword evidence="1" id="KW-1133">Transmembrane helix</keyword>
<name>A0A540VHV0_9CHLR</name>
<feature type="transmembrane region" description="Helical" evidence="1">
    <location>
        <begin position="1005"/>
        <end position="1028"/>
    </location>
</feature>
<dbReference type="Gene3D" id="3.40.50.300">
    <property type="entry name" value="P-loop containing nucleotide triphosphate hydrolases"/>
    <property type="match status" value="1"/>
</dbReference>